<keyword evidence="14" id="KW-1185">Reference proteome</keyword>
<dbReference type="PANTHER" id="PTHR24027">
    <property type="entry name" value="CADHERIN-23"/>
    <property type="match status" value="1"/>
</dbReference>
<dbReference type="GO" id="GO:0044331">
    <property type="term" value="P:cell-cell adhesion mediated by cadherin"/>
    <property type="evidence" value="ECO:0007669"/>
    <property type="project" value="TreeGrafter"/>
</dbReference>
<dbReference type="GO" id="GO:0016342">
    <property type="term" value="C:catenin complex"/>
    <property type="evidence" value="ECO:0007669"/>
    <property type="project" value="TreeGrafter"/>
</dbReference>
<dbReference type="FunFam" id="2.60.40.60:FF:000020">
    <property type="entry name" value="Dachsous cadherin-related 1b"/>
    <property type="match status" value="1"/>
</dbReference>
<dbReference type="GO" id="GO:0034332">
    <property type="term" value="P:adherens junction organization"/>
    <property type="evidence" value="ECO:0007669"/>
    <property type="project" value="TreeGrafter"/>
</dbReference>
<dbReference type="GO" id="GO:0007043">
    <property type="term" value="P:cell-cell junction assembly"/>
    <property type="evidence" value="ECO:0007669"/>
    <property type="project" value="TreeGrafter"/>
</dbReference>
<dbReference type="GO" id="GO:0016477">
    <property type="term" value="P:cell migration"/>
    <property type="evidence" value="ECO:0007669"/>
    <property type="project" value="TreeGrafter"/>
</dbReference>
<dbReference type="PRINTS" id="PR00205">
    <property type="entry name" value="CADHERIN"/>
</dbReference>
<dbReference type="FunFam" id="2.60.40.60:FF:000168">
    <property type="entry name" value="Cadherin-related family member 2"/>
    <property type="match status" value="1"/>
</dbReference>
<evidence type="ECO:0000256" key="8">
    <source>
        <dbReference type="ARBA" id="ARBA00022989"/>
    </source>
</evidence>
<dbReference type="InterPro" id="IPR020894">
    <property type="entry name" value="Cadherin_CS"/>
</dbReference>
<dbReference type="SUPFAM" id="SSF49313">
    <property type="entry name" value="Cadherin-like"/>
    <property type="match status" value="9"/>
</dbReference>
<feature type="transmembrane region" description="Helical" evidence="11">
    <location>
        <begin position="1156"/>
        <end position="1181"/>
    </location>
</feature>
<keyword evidence="6 10" id="KW-0106">Calcium</keyword>
<feature type="domain" description="Cadherin" evidence="12">
    <location>
        <begin position="932"/>
        <end position="1068"/>
    </location>
</feature>
<sequence length="1320" mass="145508">MLGTCWPFCLHSAVQLTPKPSRLGSAAGRRGRGSYQPKVFSLDTQFHITQETTSIEAASKGENGEGHFAFKILAYDLDNDPLTYAITQDFGHFNVSKHTGDVYIKTPLDRETNSFFPVRVSVSDGIHDATEKVINIVVEDANDNKPRFENAPYDVKLPENTTVGTIVFEVIAKDPDEGLAGTVSYKFDQAIPIEGLRMFSISNNGNVTLNEALSFTEKSTFYQLQINASDGGGPLHDDPHYVQWTTTQAFITIIDVPDLNPQFLNLPNTARVDEHSPVGTSVFKVVARDPDTGVNDVIRYTIEDSSVSDLFQIDPESGVVSVMTDIDREALLEFNANFKLTVKATEANLDVNGTHASTTSELDILIDDVNDQWPRFYKCEGDVCTETNNFTGEVDEHASVGLSINGLNMRVKDIDADKNSRFLLHLEGPDKEAFSVSPKDDMSDRAVQILIKDSTAVDYEKNKTMIVQVVATDKGNSSFVSSATVTIKVNDMNDNMPTFEKHVYNLLVPEHCENGFILGTIMATDKDELDNGHIKYMLLPENIRTLFNVFETNGTVYVINGNDLDRERKSSYTATLQARDTVGNLGTTVLEITVEDVNDQVPQFLRDPYEIFVRENQAVDYRVEARDDDKPGSNNSAIEYGIEPGEYSTNFTIDEKTGQLRSKDTLDREDINITLNGVITLNVTATDMGTPPHSSWVKFIINVDTTCEQICHLSLPATGATVGYVYATDADQTDYNNRISFSIKSGAGGTFLCVSEPDGADYRGKIRVDPDVSLDYESDNKRYTLIIEATDQGGNAATCTVHIVVLDVNDTPPIFPSGITMEVEENAPAGTELGTIVGRDLDTKHLLVYELVSTSCHCNFTWAPCKEQWFTLERNGTIVTAEGVTIDYEECTRVNMTAWVVDLYTEKGRNSTEGAVMINIIDVNDNAPEFIPVQEFFVLISESIEQDKSVARVYAKDRDSGENKKIEFQVTLVEFASTNPDDKPQPTDLIFFADTEQPDAEGNYRGVIKSRNSLEADKQGKYLVTVAAINGNFRSNEILELITVDKSYKVSLRFDSSVGQVNENLPYIRSALVGATHAMVHIVKVTPDASEAAQRKVTTLVEAYFVFVNGTALTSDNVGKILNSQQVYEEYGVLLQQYGLTSILAGGETEKENNPVLFVMLGLVAGLVIVLIVTMTSLVCIRRKYKTKLKAAKAMNTAAMVADEFQKEGPVVPGTNKYTKEGANPILNLNIDASTDLGFDEEASSADRESLNSLDSINVDMNMGDKDTMPMMVIEEEKENDGDSSYIEPLGAALAHRGNKKSLKGSVLTFDNPSLNTTDL</sequence>
<evidence type="ECO:0000256" key="5">
    <source>
        <dbReference type="ARBA" id="ARBA00022737"/>
    </source>
</evidence>
<evidence type="ECO:0000256" key="10">
    <source>
        <dbReference type="PROSITE-ProRule" id="PRU00043"/>
    </source>
</evidence>
<dbReference type="Proteomes" id="UP001205998">
    <property type="component" value="Unassembled WGS sequence"/>
</dbReference>
<dbReference type="FunFam" id="2.60.40.60:FF:000098">
    <property type="entry name" value="cadherin-23 isoform X1"/>
    <property type="match status" value="1"/>
</dbReference>
<feature type="domain" description="Cadherin" evidence="12">
    <location>
        <begin position="500"/>
        <end position="604"/>
    </location>
</feature>
<dbReference type="PROSITE" id="PS00232">
    <property type="entry name" value="CADHERIN_1"/>
    <property type="match status" value="3"/>
</dbReference>
<organism evidence="13 14">
    <name type="scientific">Silurus asotus</name>
    <name type="common">Amur catfish</name>
    <name type="synonym">Parasilurus asotus</name>
    <dbReference type="NCBI Taxonomy" id="30991"/>
    <lineage>
        <taxon>Eukaryota</taxon>
        <taxon>Metazoa</taxon>
        <taxon>Chordata</taxon>
        <taxon>Craniata</taxon>
        <taxon>Vertebrata</taxon>
        <taxon>Euteleostomi</taxon>
        <taxon>Actinopterygii</taxon>
        <taxon>Neopterygii</taxon>
        <taxon>Teleostei</taxon>
        <taxon>Ostariophysi</taxon>
        <taxon>Siluriformes</taxon>
        <taxon>Siluridae</taxon>
        <taxon>Silurus</taxon>
    </lineage>
</organism>
<dbReference type="InterPro" id="IPR039808">
    <property type="entry name" value="Cadherin"/>
</dbReference>
<evidence type="ECO:0000256" key="9">
    <source>
        <dbReference type="ARBA" id="ARBA00023136"/>
    </source>
</evidence>
<dbReference type="PANTHER" id="PTHR24027:SF411">
    <property type="entry name" value="CADHERIN DOMAIN-CONTAINING PROTEIN"/>
    <property type="match status" value="1"/>
</dbReference>
<feature type="domain" description="Cadherin" evidence="12">
    <location>
        <begin position="149"/>
        <end position="263"/>
    </location>
</feature>
<keyword evidence="3 11" id="KW-0812">Transmembrane</keyword>
<dbReference type="GO" id="GO:0008013">
    <property type="term" value="F:beta-catenin binding"/>
    <property type="evidence" value="ECO:0007669"/>
    <property type="project" value="TreeGrafter"/>
</dbReference>
<evidence type="ECO:0000313" key="14">
    <source>
        <dbReference type="Proteomes" id="UP001205998"/>
    </source>
</evidence>
<dbReference type="Pfam" id="PF00028">
    <property type="entry name" value="Cadherin"/>
    <property type="match status" value="6"/>
</dbReference>
<reference evidence="13" key="1">
    <citation type="submission" date="2018-07" db="EMBL/GenBank/DDBJ databases">
        <title>Comparative genomics of catfishes provides insights into carnivory and benthic adaptation.</title>
        <authorList>
            <person name="Zhang Y."/>
            <person name="Wang D."/>
            <person name="Peng Z."/>
            <person name="Zheng S."/>
            <person name="Shao F."/>
            <person name="Tao W."/>
        </authorList>
    </citation>
    <scope>NUCLEOTIDE SEQUENCE</scope>
    <source>
        <strain evidence="13">Chongqing</strain>
    </source>
</reference>
<evidence type="ECO:0000256" key="7">
    <source>
        <dbReference type="ARBA" id="ARBA00022889"/>
    </source>
</evidence>
<dbReference type="GO" id="GO:0005912">
    <property type="term" value="C:adherens junction"/>
    <property type="evidence" value="ECO:0007669"/>
    <property type="project" value="TreeGrafter"/>
</dbReference>
<evidence type="ECO:0000256" key="11">
    <source>
        <dbReference type="SAM" id="Phobius"/>
    </source>
</evidence>
<dbReference type="GO" id="GO:0007156">
    <property type="term" value="P:homophilic cell adhesion via plasma membrane adhesion molecules"/>
    <property type="evidence" value="ECO:0007669"/>
    <property type="project" value="InterPro"/>
</dbReference>
<feature type="domain" description="Cadherin" evidence="12">
    <location>
        <begin position="264"/>
        <end position="376"/>
    </location>
</feature>
<proteinExistence type="predicted"/>
<comment type="subcellular location">
    <subcellularLocation>
        <location evidence="1">Cell membrane</location>
        <topology evidence="1">Single-pass type I membrane protein</topology>
    </subcellularLocation>
</comment>
<evidence type="ECO:0000259" key="12">
    <source>
        <dbReference type="PROSITE" id="PS50268"/>
    </source>
</evidence>
<dbReference type="SMART" id="SM00112">
    <property type="entry name" value="CA"/>
    <property type="match status" value="8"/>
</dbReference>
<dbReference type="EMBL" id="MU551605">
    <property type="protein sequence ID" value="KAI5623124.1"/>
    <property type="molecule type" value="Genomic_DNA"/>
</dbReference>
<evidence type="ECO:0000256" key="4">
    <source>
        <dbReference type="ARBA" id="ARBA00022729"/>
    </source>
</evidence>
<accession>A0AAD5AX35</accession>
<dbReference type="InterPro" id="IPR002126">
    <property type="entry name" value="Cadherin-like_dom"/>
</dbReference>
<keyword evidence="7" id="KW-0130">Cell adhesion</keyword>
<keyword evidence="9 11" id="KW-0472">Membrane</keyword>
<dbReference type="InterPro" id="IPR015919">
    <property type="entry name" value="Cadherin-like_sf"/>
</dbReference>
<comment type="caution">
    <text evidence="13">The sequence shown here is derived from an EMBL/GenBank/DDBJ whole genome shotgun (WGS) entry which is preliminary data.</text>
</comment>
<dbReference type="PROSITE" id="PS50268">
    <property type="entry name" value="CADHERIN_2"/>
    <property type="match status" value="9"/>
</dbReference>
<dbReference type="CDD" id="cd11304">
    <property type="entry name" value="Cadherin_repeat"/>
    <property type="match status" value="9"/>
</dbReference>
<feature type="domain" description="Cadherin" evidence="12">
    <location>
        <begin position="815"/>
        <end position="930"/>
    </location>
</feature>
<evidence type="ECO:0000256" key="6">
    <source>
        <dbReference type="ARBA" id="ARBA00022837"/>
    </source>
</evidence>
<evidence type="ECO:0000256" key="3">
    <source>
        <dbReference type="ARBA" id="ARBA00022692"/>
    </source>
</evidence>
<dbReference type="GO" id="GO:0016339">
    <property type="term" value="P:calcium-dependent cell-cell adhesion via plasma membrane cell adhesion molecules"/>
    <property type="evidence" value="ECO:0007669"/>
    <property type="project" value="TreeGrafter"/>
</dbReference>
<dbReference type="Gene3D" id="2.60.40.60">
    <property type="entry name" value="Cadherins"/>
    <property type="match status" value="9"/>
</dbReference>
<feature type="domain" description="Cadherin" evidence="12">
    <location>
        <begin position="605"/>
        <end position="718"/>
    </location>
</feature>
<feature type="domain" description="Cadherin" evidence="12">
    <location>
        <begin position="49"/>
        <end position="148"/>
    </location>
</feature>
<evidence type="ECO:0000256" key="1">
    <source>
        <dbReference type="ARBA" id="ARBA00004251"/>
    </source>
</evidence>
<dbReference type="GO" id="GO:0005509">
    <property type="term" value="F:calcium ion binding"/>
    <property type="evidence" value="ECO:0007669"/>
    <property type="project" value="UniProtKB-UniRule"/>
</dbReference>
<evidence type="ECO:0000256" key="2">
    <source>
        <dbReference type="ARBA" id="ARBA00022475"/>
    </source>
</evidence>
<gene>
    <name evidence="13" type="ORF">C0J50_17378</name>
</gene>
<keyword evidence="2" id="KW-1003">Cell membrane</keyword>
<dbReference type="GO" id="GO:0000902">
    <property type="term" value="P:cell morphogenesis"/>
    <property type="evidence" value="ECO:0007669"/>
    <property type="project" value="TreeGrafter"/>
</dbReference>
<keyword evidence="8 11" id="KW-1133">Transmembrane helix</keyword>
<keyword evidence="5" id="KW-0677">Repeat</keyword>
<keyword evidence="4" id="KW-0732">Signal</keyword>
<feature type="domain" description="Cadherin" evidence="12">
    <location>
        <begin position="386"/>
        <end position="499"/>
    </location>
</feature>
<protein>
    <submittedName>
        <fullName evidence="13">Cadherin-related family member 2</fullName>
    </submittedName>
</protein>
<name>A0AAD5AX35_SILAS</name>
<feature type="domain" description="Cadherin" evidence="12">
    <location>
        <begin position="719"/>
        <end position="815"/>
    </location>
</feature>
<evidence type="ECO:0000313" key="13">
    <source>
        <dbReference type="EMBL" id="KAI5623124.1"/>
    </source>
</evidence>
<dbReference type="GO" id="GO:0045296">
    <property type="term" value="F:cadherin binding"/>
    <property type="evidence" value="ECO:0007669"/>
    <property type="project" value="TreeGrafter"/>
</dbReference>